<keyword evidence="2" id="KW-1185">Reference proteome</keyword>
<organism evidence="1 2">
    <name type="scientific">Barnesiella intestinihominis YIT 11860</name>
    <dbReference type="NCBI Taxonomy" id="742726"/>
    <lineage>
        <taxon>Bacteria</taxon>
        <taxon>Pseudomonadati</taxon>
        <taxon>Bacteroidota</taxon>
        <taxon>Bacteroidia</taxon>
        <taxon>Bacteroidales</taxon>
        <taxon>Barnesiellaceae</taxon>
        <taxon>Barnesiella</taxon>
    </lineage>
</organism>
<dbReference type="STRING" id="742726.HMPREF9448_00703"/>
<dbReference type="OrthoDB" id="1090872at2"/>
<proteinExistence type="predicted"/>
<accession>K0XF75</accession>
<dbReference type="Proteomes" id="UP000006044">
    <property type="component" value="Unassembled WGS sequence"/>
</dbReference>
<comment type="caution">
    <text evidence="1">The sequence shown here is derived from an EMBL/GenBank/DDBJ whole genome shotgun (WGS) entry which is preliminary data.</text>
</comment>
<gene>
    <name evidence="1" type="ORF">HMPREF9448_00703</name>
</gene>
<evidence type="ECO:0000313" key="2">
    <source>
        <dbReference type="Proteomes" id="UP000006044"/>
    </source>
</evidence>
<protein>
    <submittedName>
        <fullName evidence="1">Uncharacterized protein</fullName>
    </submittedName>
</protein>
<sequence length="368" mass="40037">MKTTIHNHLRGQNGCLGFYYGLASLLSAYPEGGLPGEFFINGETQSIWIWDSTGRSWYDTNHAAPSPFMGIITEPATFSPAVESGVQACFIYVAGGKGSYVFPALKGSAAMTVTTDSSAIITLVWDGTAWRNYVTPLMFDDAVRPVYLYRGTWNPSFTYRCTGGAADVVYFMGKYYQVKFSVGSTTASPASSNDWEELSRFCAIADEIKLKPNGLVLLDGQQTIRVSSELSSWELCNGEICHKETGTFLSQAGELRVPIGDGEVVISPLQKGIVVYSGDGDKVFQIGLDAAGEALLKMTRPIENGSCEVSISPRQIEISRLDGTGLPVYRSSFTADGLNCALKKWTDILSEGDIYVDENNFVRQKKGA</sequence>
<dbReference type="RefSeq" id="WP_008861198.1">
    <property type="nucleotide sequence ID" value="NZ_JH815203.1"/>
</dbReference>
<dbReference type="GeneID" id="77848031"/>
<evidence type="ECO:0000313" key="1">
    <source>
        <dbReference type="EMBL" id="EJZ66524.1"/>
    </source>
</evidence>
<name>K0XF75_9BACT</name>
<dbReference type="EMBL" id="ADLE01000001">
    <property type="protein sequence ID" value="EJZ66524.1"/>
    <property type="molecule type" value="Genomic_DNA"/>
</dbReference>
<dbReference type="AlphaFoldDB" id="K0XF75"/>
<reference evidence="1 2" key="1">
    <citation type="submission" date="2012-08" db="EMBL/GenBank/DDBJ databases">
        <title>The Genome Sequence of Barnesiella intestinihominis YIT 11860.</title>
        <authorList>
            <consortium name="The Broad Institute Genome Sequencing Platform"/>
            <person name="Earl A."/>
            <person name="Ward D."/>
            <person name="Feldgarden M."/>
            <person name="Gevers D."/>
            <person name="Morotomi M."/>
            <person name="Walker B."/>
            <person name="Young S.K."/>
            <person name="Zeng Q."/>
            <person name="Gargeya S."/>
            <person name="Fitzgerald M."/>
            <person name="Haas B."/>
            <person name="Abouelleil A."/>
            <person name="Alvarado L."/>
            <person name="Arachchi H.M."/>
            <person name="Berlin A.M."/>
            <person name="Chapman S.B."/>
            <person name="Goldberg J."/>
            <person name="Griggs A."/>
            <person name="Gujja S."/>
            <person name="Hansen M."/>
            <person name="Howarth C."/>
            <person name="Imamovic A."/>
            <person name="Larimer J."/>
            <person name="McCowen C."/>
            <person name="Montmayeur A."/>
            <person name="Murphy C."/>
            <person name="Neiman D."/>
            <person name="Pearson M."/>
            <person name="Priest M."/>
            <person name="Roberts A."/>
            <person name="Saif S."/>
            <person name="Shea T."/>
            <person name="Sisk P."/>
            <person name="Sykes S."/>
            <person name="Wortman J."/>
            <person name="Nusbaum C."/>
            <person name="Birren B."/>
        </authorList>
    </citation>
    <scope>NUCLEOTIDE SEQUENCE [LARGE SCALE GENOMIC DNA]</scope>
    <source>
        <strain evidence="1 2">YIT 11860</strain>
    </source>
</reference>
<dbReference type="HOGENOM" id="CLU_753684_0_0_10"/>
<dbReference type="eggNOG" id="ENOG50343EP">
    <property type="taxonomic scope" value="Bacteria"/>
</dbReference>